<dbReference type="OrthoDB" id="1919336at2759"/>
<keyword evidence="2" id="KW-0805">Transcription regulation</keyword>
<comment type="subcellular location">
    <subcellularLocation>
        <location evidence="1">Nucleus</location>
    </subcellularLocation>
</comment>
<dbReference type="AlphaFoldDB" id="A0A0D2ECQ6"/>
<evidence type="ECO:0000313" key="7">
    <source>
        <dbReference type="EMBL" id="KIW87921.1"/>
    </source>
</evidence>
<dbReference type="InterPro" id="IPR021858">
    <property type="entry name" value="Fun_TF"/>
</dbReference>
<dbReference type="PROSITE" id="PS50048">
    <property type="entry name" value="ZN2_CY6_FUNGAL_2"/>
    <property type="match status" value="1"/>
</dbReference>
<keyword evidence="5" id="KW-0539">Nucleus</keyword>
<evidence type="ECO:0000256" key="1">
    <source>
        <dbReference type="ARBA" id="ARBA00004123"/>
    </source>
</evidence>
<dbReference type="HOGENOM" id="CLU_023417_1_0_1"/>
<dbReference type="GO" id="GO:0008270">
    <property type="term" value="F:zinc ion binding"/>
    <property type="evidence" value="ECO:0007669"/>
    <property type="project" value="InterPro"/>
</dbReference>
<keyword evidence="4" id="KW-0804">Transcription</keyword>
<keyword evidence="3" id="KW-0238">DNA-binding</keyword>
<dbReference type="Proteomes" id="UP000053789">
    <property type="component" value="Unassembled WGS sequence"/>
</dbReference>
<keyword evidence="8" id="KW-1185">Reference proteome</keyword>
<reference evidence="7" key="1">
    <citation type="submission" date="2015-01" db="EMBL/GenBank/DDBJ databases">
        <title>The Genome Sequence of Cladophialophora bantiana CBS 173.52.</title>
        <authorList>
            <consortium name="The Broad Institute Genomics Platform"/>
            <person name="Cuomo C."/>
            <person name="de Hoog S."/>
            <person name="Gorbushina A."/>
            <person name="Stielow B."/>
            <person name="Teixiera M."/>
            <person name="Abouelleil A."/>
            <person name="Chapman S.B."/>
            <person name="Priest M."/>
            <person name="Young S.K."/>
            <person name="Wortman J."/>
            <person name="Nusbaum C."/>
            <person name="Birren B."/>
        </authorList>
    </citation>
    <scope>NUCLEOTIDE SEQUENCE [LARGE SCALE GENOMIC DNA]</scope>
    <source>
        <strain evidence="7">CBS 173.52</strain>
    </source>
</reference>
<organism evidence="7 8">
    <name type="scientific">Cladophialophora bantiana (strain ATCC 10958 / CBS 173.52 / CDC B-1940 / NIH 8579)</name>
    <name type="common">Xylohypha bantiana</name>
    <dbReference type="NCBI Taxonomy" id="1442370"/>
    <lineage>
        <taxon>Eukaryota</taxon>
        <taxon>Fungi</taxon>
        <taxon>Dikarya</taxon>
        <taxon>Ascomycota</taxon>
        <taxon>Pezizomycotina</taxon>
        <taxon>Eurotiomycetes</taxon>
        <taxon>Chaetothyriomycetidae</taxon>
        <taxon>Chaetothyriales</taxon>
        <taxon>Herpotrichiellaceae</taxon>
        <taxon>Cladophialophora</taxon>
    </lineage>
</organism>
<dbReference type="Pfam" id="PF00172">
    <property type="entry name" value="Zn_clus"/>
    <property type="match status" value="1"/>
</dbReference>
<dbReference type="SMART" id="SM00066">
    <property type="entry name" value="GAL4"/>
    <property type="match status" value="1"/>
</dbReference>
<dbReference type="Pfam" id="PF11951">
    <property type="entry name" value="Fungal_trans_2"/>
    <property type="match status" value="1"/>
</dbReference>
<dbReference type="GO" id="GO:0005634">
    <property type="term" value="C:nucleus"/>
    <property type="evidence" value="ECO:0007669"/>
    <property type="project" value="UniProtKB-SubCell"/>
</dbReference>
<dbReference type="EMBL" id="KN847001">
    <property type="protein sequence ID" value="KIW87921.1"/>
    <property type="molecule type" value="Genomic_DNA"/>
</dbReference>
<dbReference type="InterPro" id="IPR001138">
    <property type="entry name" value="Zn2Cys6_DnaBD"/>
</dbReference>
<evidence type="ECO:0000256" key="4">
    <source>
        <dbReference type="ARBA" id="ARBA00023163"/>
    </source>
</evidence>
<dbReference type="PANTHER" id="PTHR37534:SF46">
    <property type="entry name" value="ZN(II)2CYS6 TRANSCRIPTION FACTOR (EUROFUNG)"/>
    <property type="match status" value="1"/>
</dbReference>
<dbReference type="PROSITE" id="PS00463">
    <property type="entry name" value="ZN2_CY6_FUNGAL_1"/>
    <property type="match status" value="1"/>
</dbReference>
<name>A0A0D2ECQ6_CLAB1</name>
<evidence type="ECO:0000256" key="2">
    <source>
        <dbReference type="ARBA" id="ARBA00023015"/>
    </source>
</evidence>
<feature type="domain" description="Zn(2)-C6 fungal-type" evidence="6">
    <location>
        <begin position="26"/>
        <end position="56"/>
    </location>
</feature>
<dbReference type="GO" id="GO:0003677">
    <property type="term" value="F:DNA binding"/>
    <property type="evidence" value="ECO:0007669"/>
    <property type="project" value="UniProtKB-KW"/>
</dbReference>
<dbReference type="SUPFAM" id="SSF57701">
    <property type="entry name" value="Zn2/Cys6 DNA-binding domain"/>
    <property type="match status" value="1"/>
</dbReference>
<evidence type="ECO:0000256" key="5">
    <source>
        <dbReference type="ARBA" id="ARBA00023242"/>
    </source>
</evidence>
<dbReference type="GeneID" id="27704434"/>
<dbReference type="PANTHER" id="PTHR37534">
    <property type="entry name" value="TRANSCRIPTIONAL ACTIVATOR PROTEIN UGA3"/>
    <property type="match status" value="1"/>
</dbReference>
<evidence type="ECO:0000256" key="3">
    <source>
        <dbReference type="ARBA" id="ARBA00023125"/>
    </source>
</evidence>
<accession>A0A0D2ECQ6</accession>
<dbReference type="VEuPathDB" id="FungiDB:Z519_11506"/>
<dbReference type="CDD" id="cd00067">
    <property type="entry name" value="GAL4"/>
    <property type="match status" value="1"/>
</dbReference>
<protein>
    <recommendedName>
        <fullName evidence="6">Zn(2)-C6 fungal-type domain-containing protein</fullName>
    </recommendedName>
</protein>
<evidence type="ECO:0000259" key="6">
    <source>
        <dbReference type="PROSITE" id="PS50048"/>
    </source>
</evidence>
<dbReference type="RefSeq" id="XP_016614590.1">
    <property type="nucleotide sequence ID" value="XM_016769217.1"/>
</dbReference>
<evidence type="ECO:0000313" key="8">
    <source>
        <dbReference type="Proteomes" id="UP000053789"/>
    </source>
</evidence>
<dbReference type="Gene3D" id="4.10.240.10">
    <property type="entry name" value="Zn(2)-C6 fungal-type DNA-binding domain"/>
    <property type="match status" value="1"/>
</dbReference>
<dbReference type="GO" id="GO:0000981">
    <property type="term" value="F:DNA-binding transcription factor activity, RNA polymerase II-specific"/>
    <property type="evidence" value="ECO:0007669"/>
    <property type="project" value="InterPro"/>
</dbReference>
<proteinExistence type="predicted"/>
<dbReference type="InterPro" id="IPR036864">
    <property type="entry name" value="Zn2-C6_fun-type_DNA-bd_sf"/>
</dbReference>
<gene>
    <name evidence="7" type="ORF">Z519_11506</name>
</gene>
<sequence length="483" mass="54654">MTEPAQVVKNSRKPRRRPAHLRTKTGCLNCRRRKKKCDEHLVVCRNCVKRNVDCIWPLNPNSKSKDSGPSLSLVENGASPTLSLVVEPCSRDTCYGIEDGEGWGFADLSTPSAPFSPTSDDHGVDDEEDELSLVLVPQLTSVASRTKIHSPLLFDFMRTVFVPQLVRPATDSQYIKDFTSGSLQLAYNTPFFMEALLTTRLYRSEGVSIHLYGAAALLKSCWKRMEASKSTPATWTATRILTLESFIFHVATSIPFQDPAPTSALVDEVFVKAQLVLERLWLERTLNYPYSPVLGVPPMLFLYVRQVALVYSQFRSRRFDVRQCHRLEQDLRWWSHDNIADSYIVNIISSTDSANEDPSLSLLSDLQNSTQSFFGPKLYILAAKILLRRMVAHSSEMGGQCLSTSLSTLLSQEMALVRSIEPSVDYFAEYYCWPFYCLGVSIDDPQAREMLVNKIMAFWKAKRNGTMKRLADILTDHWKHSAP</sequence>